<proteinExistence type="predicted"/>
<dbReference type="Proteomes" id="UP001066276">
    <property type="component" value="Chromosome 10"/>
</dbReference>
<evidence type="ECO:0000313" key="2">
    <source>
        <dbReference type="EMBL" id="KAJ1100480.1"/>
    </source>
</evidence>
<dbReference type="EMBL" id="JANPWB010000014">
    <property type="protein sequence ID" value="KAJ1100480.1"/>
    <property type="molecule type" value="Genomic_DNA"/>
</dbReference>
<protein>
    <submittedName>
        <fullName evidence="2">Uncharacterized protein</fullName>
    </submittedName>
</protein>
<name>A0AAV7MCG9_PLEWA</name>
<sequence length="149" mass="15641">MVGGKGRTTQPNLPTRQVSFRELVRSTSKLVWAAALRLLPPVSSVSRGPGANRSLGLTRPGGPPGHVRPAAATHQNLGSAQWVVMPSRIPPVGYDSLPFWASLGISVPPRQIQLRALSLAPPSPRPRLLPFLGAPASSAHWVASGSGGR</sequence>
<comment type="caution">
    <text evidence="2">The sequence shown here is derived from an EMBL/GenBank/DDBJ whole genome shotgun (WGS) entry which is preliminary data.</text>
</comment>
<dbReference type="AlphaFoldDB" id="A0AAV7MCG9"/>
<gene>
    <name evidence="2" type="ORF">NDU88_005566</name>
</gene>
<organism evidence="2 3">
    <name type="scientific">Pleurodeles waltl</name>
    <name type="common">Iberian ribbed newt</name>
    <dbReference type="NCBI Taxonomy" id="8319"/>
    <lineage>
        <taxon>Eukaryota</taxon>
        <taxon>Metazoa</taxon>
        <taxon>Chordata</taxon>
        <taxon>Craniata</taxon>
        <taxon>Vertebrata</taxon>
        <taxon>Euteleostomi</taxon>
        <taxon>Amphibia</taxon>
        <taxon>Batrachia</taxon>
        <taxon>Caudata</taxon>
        <taxon>Salamandroidea</taxon>
        <taxon>Salamandridae</taxon>
        <taxon>Pleurodelinae</taxon>
        <taxon>Pleurodeles</taxon>
    </lineage>
</organism>
<evidence type="ECO:0000256" key="1">
    <source>
        <dbReference type="SAM" id="MobiDB-lite"/>
    </source>
</evidence>
<accession>A0AAV7MCG9</accession>
<evidence type="ECO:0000313" key="3">
    <source>
        <dbReference type="Proteomes" id="UP001066276"/>
    </source>
</evidence>
<keyword evidence="3" id="KW-1185">Reference proteome</keyword>
<feature type="region of interest" description="Disordered" evidence="1">
    <location>
        <begin position="45"/>
        <end position="66"/>
    </location>
</feature>
<reference evidence="2" key="1">
    <citation type="journal article" date="2022" name="bioRxiv">
        <title>Sequencing and chromosome-scale assembly of the giantPleurodeles waltlgenome.</title>
        <authorList>
            <person name="Brown T."/>
            <person name="Elewa A."/>
            <person name="Iarovenko S."/>
            <person name="Subramanian E."/>
            <person name="Araus A.J."/>
            <person name="Petzold A."/>
            <person name="Susuki M."/>
            <person name="Suzuki K.-i.T."/>
            <person name="Hayashi T."/>
            <person name="Toyoda A."/>
            <person name="Oliveira C."/>
            <person name="Osipova E."/>
            <person name="Leigh N.D."/>
            <person name="Simon A."/>
            <person name="Yun M.H."/>
        </authorList>
    </citation>
    <scope>NUCLEOTIDE SEQUENCE</scope>
    <source>
        <strain evidence="2">20211129_DDA</strain>
        <tissue evidence="2">Liver</tissue>
    </source>
</reference>